<keyword evidence="3" id="KW-1185">Reference proteome</keyword>
<name>A0AAF1BMG0_9TREE</name>
<dbReference type="EMBL" id="CP086720">
    <property type="protein sequence ID" value="WOO86217.1"/>
    <property type="molecule type" value="Genomic_DNA"/>
</dbReference>
<feature type="region of interest" description="Disordered" evidence="1">
    <location>
        <begin position="1"/>
        <end position="64"/>
    </location>
</feature>
<protein>
    <submittedName>
        <fullName evidence="2">Uncharacterized protein</fullName>
    </submittedName>
</protein>
<dbReference type="Proteomes" id="UP000827549">
    <property type="component" value="Chromosome 7"/>
</dbReference>
<evidence type="ECO:0000256" key="1">
    <source>
        <dbReference type="SAM" id="MobiDB-lite"/>
    </source>
</evidence>
<proteinExistence type="predicted"/>
<sequence length="488" mass="52470">MPPRKKAAPAKATPKAIPKAASKAKAASSALKSAPAAKAKATTPKTTPAAKAKPAPKPKGKLAPKAGAAAAAAAAPAGAHPLSTTKQVKAFVLSITPPTDGLQWGGEVWDDAALIALDEDKAFDVIRREAGYSEPIGKTGFYPPTERVEFRVSTNPKAGPFIDSRHVHDSILAAVPPLTDKVHFQSAYHAQLDFLRGQRVRSLTFNNSGLREQDPIEQLTRLVSRSDLATLDLFAVREFARLENTALPALVGALEHNTTLTSVCGDEHLCHAVSGTRVHGPGASLPHCGEQTANDFPPPEHIDDDSSLAIWYLFARVTAIASRNLVLQTRVRRAACKVLVFARLFCGRHAHEMLEQLGVAVGAGYLSLSQVRRLLAHAADAAASARVVGILTAYEDKVRAVDEDMDDPLKPEGAVEEWMHNGQMWFDGGYEAARALLRDVFPAVDKWPSTDDMPAVRRFLSFTPPSGAPWSGDKKHAALVKRIVETYE</sequence>
<reference evidence="2" key="1">
    <citation type="submission" date="2023-10" db="EMBL/GenBank/DDBJ databases">
        <authorList>
            <person name="Noh H."/>
        </authorList>
    </citation>
    <scope>NUCLEOTIDE SEQUENCE</scope>
    <source>
        <strain evidence="2">DUCC4014</strain>
    </source>
</reference>
<dbReference type="GeneID" id="87812861"/>
<accession>A0AAF1BMG0</accession>
<organism evidence="2 3">
    <name type="scientific">Vanrija pseudolonga</name>
    <dbReference type="NCBI Taxonomy" id="143232"/>
    <lineage>
        <taxon>Eukaryota</taxon>
        <taxon>Fungi</taxon>
        <taxon>Dikarya</taxon>
        <taxon>Basidiomycota</taxon>
        <taxon>Agaricomycotina</taxon>
        <taxon>Tremellomycetes</taxon>
        <taxon>Trichosporonales</taxon>
        <taxon>Trichosporonaceae</taxon>
        <taxon>Vanrija</taxon>
    </lineage>
</organism>
<dbReference type="AlphaFoldDB" id="A0AAF1BMG0"/>
<dbReference type="RefSeq" id="XP_062632243.1">
    <property type="nucleotide sequence ID" value="XM_062776259.1"/>
</dbReference>
<feature type="compositionally biased region" description="Low complexity" evidence="1">
    <location>
        <begin position="9"/>
        <end position="53"/>
    </location>
</feature>
<gene>
    <name evidence="2" type="ORF">LOC62_07G009700</name>
</gene>
<evidence type="ECO:0000313" key="2">
    <source>
        <dbReference type="EMBL" id="WOO86217.1"/>
    </source>
</evidence>
<evidence type="ECO:0000313" key="3">
    <source>
        <dbReference type="Proteomes" id="UP000827549"/>
    </source>
</evidence>